<dbReference type="AlphaFoldDB" id="A0A9P0C8U6"/>
<feature type="region of interest" description="Disordered" evidence="1">
    <location>
        <begin position="1"/>
        <end position="41"/>
    </location>
</feature>
<accession>A0A9P0C8U6</accession>
<reference evidence="2" key="2">
    <citation type="submission" date="2022-10" db="EMBL/GenBank/DDBJ databases">
        <authorList>
            <consortium name="ENA_rothamsted_submissions"/>
            <consortium name="culmorum"/>
            <person name="King R."/>
        </authorList>
    </citation>
    <scope>NUCLEOTIDE SEQUENCE</scope>
</reference>
<evidence type="ECO:0000256" key="1">
    <source>
        <dbReference type="SAM" id="MobiDB-lite"/>
    </source>
</evidence>
<feature type="compositionally biased region" description="Basic and acidic residues" evidence="1">
    <location>
        <begin position="21"/>
        <end position="41"/>
    </location>
</feature>
<keyword evidence="3" id="KW-1185">Reference proteome</keyword>
<reference evidence="2" key="1">
    <citation type="submission" date="2021-12" db="EMBL/GenBank/DDBJ databases">
        <authorList>
            <person name="King R."/>
        </authorList>
    </citation>
    <scope>NUCLEOTIDE SEQUENCE</scope>
</reference>
<evidence type="ECO:0000313" key="2">
    <source>
        <dbReference type="EMBL" id="CAH0766831.1"/>
    </source>
</evidence>
<organism evidence="2 3">
    <name type="scientific">Diatraea saccharalis</name>
    <name type="common">sugarcane borer</name>
    <dbReference type="NCBI Taxonomy" id="40085"/>
    <lineage>
        <taxon>Eukaryota</taxon>
        <taxon>Metazoa</taxon>
        <taxon>Ecdysozoa</taxon>
        <taxon>Arthropoda</taxon>
        <taxon>Hexapoda</taxon>
        <taxon>Insecta</taxon>
        <taxon>Pterygota</taxon>
        <taxon>Neoptera</taxon>
        <taxon>Endopterygota</taxon>
        <taxon>Lepidoptera</taxon>
        <taxon>Glossata</taxon>
        <taxon>Ditrysia</taxon>
        <taxon>Pyraloidea</taxon>
        <taxon>Crambidae</taxon>
        <taxon>Crambinae</taxon>
        <taxon>Diatraea</taxon>
    </lineage>
</organism>
<dbReference type="Proteomes" id="UP001153714">
    <property type="component" value="Chromosome 9"/>
</dbReference>
<protein>
    <submittedName>
        <fullName evidence="2">Uncharacterized protein</fullName>
    </submittedName>
</protein>
<feature type="compositionally biased region" description="Basic and acidic residues" evidence="1">
    <location>
        <begin position="1"/>
        <end position="10"/>
    </location>
</feature>
<gene>
    <name evidence="2" type="ORF">DIATSA_LOCUS13840</name>
</gene>
<sequence>MVCYKYEDCGPPKGKTAEGVSKGEEGGAEKKDEKENQLKRTKSRELRGGVMYYSCHCIKRNGLQHDCRRTGCGGEPACLVLPDPVCAPSQLARARGLADPAPFAAHLNAQGGGASGSAADSGSSGGKKFIVCELKGIVPDISTDKGGKCCKCPVSTQGSIITSVNVKTDHHPTISKCPCGANSGRADVQPPLVLDKKLIESILKCFEAKELAQNDIVLGPGGRVRKTSTSIKKDEPCTRPGCIHWQPPPPCMWDAPCKADCFEARPGIQPGRNQMKEGGVLGVNQPLGQDVGELNKPHQINQPIKLLTPNCCTGCSTSGGGGGPSSSGGQMAGLPVMVMKLC</sequence>
<proteinExistence type="predicted"/>
<evidence type="ECO:0000313" key="3">
    <source>
        <dbReference type="Proteomes" id="UP001153714"/>
    </source>
</evidence>
<dbReference type="OrthoDB" id="6611808at2759"/>
<dbReference type="EMBL" id="OU893340">
    <property type="protein sequence ID" value="CAH0766831.1"/>
    <property type="molecule type" value="Genomic_DNA"/>
</dbReference>
<name>A0A9P0C8U6_9NEOP</name>